<dbReference type="Proteomes" id="UP000790833">
    <property type="component" value="Unassembled WGS sequence"/>
</dbReference>
<name>A0A9P7V7R6_9ASCO</name>
<keyword evidence="4 5" id="KW-0694">RNA-binding</keyword>
<protein>
    <recommendedName>
        <fullName evidence="7">SAM-dependent MTase RsmB/NOP-type domain-containing protein</fullName>
    </recommendedName>
</protein>
<dbReference type="PANTHER" id="PTHR22807:SF4">
    <property type="entry name" value="28S RRNA (CYTOSINE-C(5))-METHYLTRANSFERASE"/>
    <property type="match status" value="1"/>
</dbReference>
<gene>
    <name evidence="8" type="ORF">KQ657_001377</name>
</gene>
<keyword evidence="1 5" id="KW-0489">Methyltransferase</keyword>
<feature type="binding site" evidence="5">
    <location>
        <begin position="252"/>
        <end position="258"/>
    </location>
    <ligand>
        <name>S-adenosyl-L-methionine</name>
        <dbReference type="ChEBI" id="CHEBI:59789"/>
    </ligand>
</feature>
<reference evidence="8" key="1">
    <citation type="submission" date="2021-03" db="EMBL/GenBank/DDBJ databases">
        <authorList>
            <person name="Palmer J.M."/>
        </authorList>
    </citation>
    <scope>NUCLEOTIDE SEQUENCE</scope>
    <source>
        <strain evidence="8">ARV_011</strain>
    </source>
</reference>
<sequence>MAELATTFVSLSAESRTFVIMKLYFEAEKYLKDPLSLSNVFNDSKLTNSPKHIYALVSLTRRYESYIAYIIKRACLDVGKRPKGATNEVIRLLVHDFLFSSRGRIQSGKHPVKEWFLLNKARLQAEMTRLKVKHGVKLVEDFEVAQDDDESEFVSDIRWVRINKVKCTRDDITKVIPELKLQMVDDLSDVTGPGKCYIDPYIPYLFGLHKRDKLTSTKAYLEGSVIIQDRASCFPSHILNYNHVHTQVIDACAAPGNKTTHSASYMDLSKDPESCVYAFERDKERVGTLRTMCNKALNKKTHLLIQVTHADFTSTKPEEFPQVTGLVVDPSCSGSGIRGRAADAVDHTRLQKLANFQFAIMKHALQFPLATKVVYSTCSIHAEENERVTVDLLRDPAISQLGWTLASREDVIPRWERRGWPEEFRAIASTEAACERLAAGCVRSNPGEDGGIGFFAACFIKKDDGSKEEEPEEEEVPEEWTGFEG</sequence>
<dbReference type="OrthoDB" id="435282at2759"/>
<dbReference type="PRINTS" id="PR02008">
    <property type="entry name" value="RCMTFAMILY"/>
</dbReference>
<evidence type="ECO:0000313" key="9">
    <source>
        <dbReference type="Proteomes" id="UP000790833"/>
    </source>
</evidence>
<evidence type="ECO:0000256" key="2">
    <source>
        <dbReference type="ARBA" id="ARBA00022679"/>
    </source>
</evidence>
<dbReference type="SUPFAM" id="SSF53335">
    <property type="entry name" value="S-adenosyl-L-methionine-dependent methyltransferases"/>
    <property type="match status" value="1"/>
</dbReference>
<feature type="compositionally biased region" description="Acidic residues" evidence="6">
    <location>
        <begin position="466"/>
        <end position="478"/>
    </location>
</feature>
<feature type="active site" description="Nucleophile" evidence="5">
    <location>
        <position position="378"/>
    </location>
</feature>
<dbReference type="Pfam" id="PF21153">
    <property type="entry name" value="NSUN5_N"/>
    <property type="match status" value="1"/>
</dbReference>
<dbReference type="RefSeq" id="XP_043048470.1">
    <property type="nucleotide sequence ID" value="XM_043192175.1"/>
</dbReference>
<evidence type="ECO:0000256" key="5">
    <source>
        <dbReference type="PROSITE-ProRule" id="PRU01023"/>
    </source>
</evidence>
<feature type="region of interest" description="Disordered" evidence="6">
    <location>
        <begin position="464"/>
        <end position="485"/>
    </location>
</feature>
<feature type="binding site" evidence="5">
    <location>
        <position position="280"/>
    </location>
    <ligand>
        <name>S-adenosyl-L-methionine</name>
        <dbReference type="ChEBI" id="CHEBI:59789"/>
    </ligand>
</feature>
<dbReference type="InterPro" id="IPR048889">
    <property type="entry name" value="NSUN5_RCM1_N"/>
</dbReference>
<dbReference type="GO" id="GO:0005730">
    <property type="term" value="C:nucleolus"/>
    <property type="evidence" value="ECO:0007669"/>
    <property type="project" value="TreeGrafter"/>
</dbReference>
<dbReference type="InterPro" id="IPR001678">
    <property type="entry name" value="MeTrfase_RsmB-F_NOP2_dom"/>
</dbReference>
<dbReference type="GO" id="GO:0008173">
    <property type="term" value="F:RNA methyltransferase activity"/>
    <property type="evidence" value="ECO:0007669"/>
    <property type="project" value="InterPro"/>
</dbReference>
<feature type="binding site" evidence="5">
    <location>
        <position position="329"/>
    </location>
    <ligand>
        <name>S-adenosyl-L-methionine</name>
        <dbReference type="ChEBI" id="CHEBI:59789"/>
    </ligand>
</feature>
<dbReference type="InterPro" id="IPR049560">
    <property type="entry name" value="MeTrfase_RsmB-F_NOP2_cat"/>
</dbReference>
<proteinExistence type="inferred from homology"/>
<comment type="caution">
    <text evidence="8">The sequence shown here is derived from an EMBL/GenBank/DDBJ whole genome shotgun (WGS) entry which is preliminary data.</text>
</comment>
<comment type="similarity">
    <text evidence="5">Belongs to the class I-like SAM-binding methyltransferase superfamily. RsmB/NOP family.</text>
</comment>
<evidence type="ECO:0000256" key="1">
    <source>
        <dbReference type="ARBA" id="ARBA00022603"/>
    </source>
</evidence>
<accession>A0A9P7V7R6</accession>
<evidence type="ECO:0000313" key="8">
    <source>
        <dbReference type="EMBL" id="KAG7192920.1"/>
    </source>
</evidence>
<dbReference type="InterPro" id="IPR023267">
    <property type="entry name" value="RCMT"/>
</dbReference>
<evidence type="ECO:0000259" key="7">
    <source>
        <dbReference type="PROSITE" id="PS51686"/>
    </source>
</evidence>
<evidence type="ECO:0000256" key="4">
    <source>
        <dbReference type="ARBA" id="ARBA00022884"/>
    </source>
</evidence>
<feature type="binding site" evidence="5">
    <location>
        <position position="311"/>
    </location>
    <ligand>
        <name>S-adenosyl-L-methionine</name>
        <dbReference type="ChEBI" id="CHEBI:59789"/>
    </ligand>
</feature>
<dbReference type="EMBL" id="JAHMUF010000015">
    <property type="protein sequence ID" value="KAG7192920.1"/>
    <property type="molecule type" value="Genomic_DNA"/>
</dbReference>
<dbReference type="GeneID" id="66114751"/>
<keyword evidence="2 5" id="KW-0808">Transferase</keyword>
<evidence type="ECO:0000256" key="6">
    <source>
        <dbReference type="SAM" id="MobiDB-lite"/>
    </source>
</evidence>
<dbReference type="AlphaFoldDB" id="A0A9P7V7R6"/>
<evidence type="ECO:0000256" key="3">
    <source>
        <dbReference type="ARBA" id="ARBA00022691"/>
    </source>
</evidence>
<keyword evidence="9" id="KW-1185">Reference proteome</keyword>
<dbReference type="InterPro" id="IPR029063">
    <property type="entry name" value="SAM-dependent_MTases_sf"/>
</dbReference>
<dbReference type="Gene3D" id="3.40.50.150">
    <property type="entry name" value="Vaccinia Virus protein VP39"/>
    <property type="match status" value="1"/>
</dbReference>
<dbReference type="PROSITE" id="PS51686">
    <property type="entry name" value="SAM_MT_RSMB_NOP"/>
    <property type="match status" value="1"/>
</dbReference>
<dbReference type="GO" id="GO:0070475">
    <property type="term" value="P:rRNA base methylation"/>
    <property type="evidence" value="ECO:0007669"/>
    <property type="project" value="TreeGrafter"/>
</dbReference>
<dbReference type="GO" id="GO:0003723">
    <property type="term" value="F:RNA binding"/>
    <property type="evidence" value="ECO:0007669"/>
    <property type="project" value="UniProtKB-UniRule"/>
</dbReference>
<organism evidence="8 9">
    <name type="scientific">Scheffersomyces spartinae</name>
    <dbReference type="NCBI Taxonomy" id="45513"/>
    <lineage>
        <taxon>Eukaryota</taxon>
        <taxon>Fungi</taxon>
        <taxon>Dikarya</taxon>
        <taxon>Ascomycota</taxon>
        <taxon>Saccharomycotina</taxon>
        <taxon>Pichiomycetes</taxon>
        <taxon>Debaryomycetaceae</taxon>
        <taxon>Scheffersomyces</taxon>
    </lineage>
</organism>
<dbReference type="PANTHER" id="PTHR22807">
    <property type="entry name" value="NOP2 YEAST -RELATED NOL1/NOP2/FMU SUN DOMAIN-CONTAINING"/>
    <property type="match status" value="1"/>
</dbReference>
<feature type="domain" description="SAM-dependent MTase RsmB/NOP-type" evidence="7">
    <location>
        <begin position="148"/>
        <end position="462"/>
    </location>
</feature>
<dbReference type="Pfam" id="PF01189">
    <property type="entry name" value="Methyltr_RsmB-F"/>
    <property type="match status" value="1"/>
</dbReference>
<keyword evidence="3 5" id="KW-0949">S-adenosyl-L-methionine</keyword>